<accession>A0A2H5QQD0</accession>
<sequence length="264" mass="29336">MSSSTRSRGLNKHFWTEVEDAALIDCGFKNGYLQKLKAILEEKLPGCGLKGDPHIGSQVKTLKTKWSVLHDMLCLNGFGWDSGAMKLICDKSIFEDYVKKRPAASGLFNKLFPHYYTLGEIYGRDRATGANAGNADDDEEEVHQEDNLNVNLGNDSTNEAMAESVVGMILKLDGLINVLSTQDKEVADLLAKLSDMLIQMALLNNLWGLAMFLGSCSTVRAFSTPILIPSHSHSMKVNAPQKKRRGEERERESTSREGREKIKE</sequence>
<dbReference type="EMBL" id="BDQV01000622">
    <property type="protein sequence ID" value="GAY66828.1"/>
    <property type="molecule type" value="Genomic_DNA"/>
</dbReference>
<organism evidence="2 3">
    <name type="scientific">Citrus unshiu</name>
    <name type="common">Satsuma mandarin</name>
    <name type="synonym">Citrus nobilis var. unshiu</name>
    <dbReference type="NCBI Taxonomy" id="55188"/>
    <lineage>
        <taxon>Eukaryota</taxon>
        <taxon>Viridiplantae</taxon>
        <taxon>Streptophyta</taxon>
        <taxon>Embryophyta</taxon>
        <taxon>Tracheophyta</taxon>
        <taxon>Spermatophyta</taxon>
        <taxon>Magnoliopsida</taxon>
        <taxon>eudicotyledons</taxon>
        <taxon>Gunneridae</taxon>
        <taxon>Pentapetalae</taxon>
        <taxon>rosids</taxon>
        <taxon>malvids</taxon>
        <taxon>Sapindales</taxon>
        <taxon>Rutaceae</taxon>
        <taxon>Aurantioideae</taxon>
        <taxon>Citrus</taxon>
    </lineage>
</organism>
<feature type="compositionally biased region" description="Basic and acidic residues" evidence="1">
    <location>
        <begin position="245"/>
        <end position="264"/>
    </location>
</feature>
<protein>
    <recommendedName>
        <fullName evidence="4">Myb/SANT-like domain-containing protein</fullName>
    </recommendedName>
</protein>
<keyword evidence="3" id="KW-1185">Reference proteome</keyword>
<dbReference type="AlphaFoldDB" id="A0A2H5QQD0"/>
<dbReference type="Proteomes" id="UP000236630">
    <property type="component" value="Unassembled WGS sequence"/>
</dbReference>
<feature type="region of interest" description="Disordered" evidence="1">
    <location>
        <begin position="233"/>
        <end position="264"/>
    </location>
</feature>
<dbReference type="PANTHER" id="PTHR46250">
    <property type="entry name" value="MYB/SANT-LIKE DNA-BINDING DOMAIN PROTEIN-RELATED"/>
    <property type="match status" value="1"/>
</dbReference>
<evidence type="ECO:0000256" key="1">
    <source>
        <dbReference type="SAM" id="MobiDB-lite"/>
    </source>
</evidence>
<proteinExistence type="predicted"/>
<evidence type="ECO:0000313" key="3">
    <source>
        <dbReference type="Proteomes" id="UP000236630"/>
    </source>
</evidence>
<evidence type="ECO:0008006" key="4">
    <source>
        <dbReference type="Google" id="ProtNLM"/>
    </source>
</evidence>
<evidence type="ECO:0000313" key="2">
    <source>
        <dbReference type="EMBL" id="GAY66828.1"/>
    </source>
</evidence>
<dbReference type="PANTHER" id="PTHR46250:SF15">
    <property type="entry name" value="OS01G0523800 PROTEIN"/>
    <property type="match status" value="1"/>
</dbReference>
<dbReference type="STRING" id="55188.A0A2H5QQD0"/>
<comment type="caution">
    <text evidence="2">The sequence shown here is derived from an EMBL/GenBank/DDBJ whole genome shotgun (WGS) entry which is preliminary data.</text>
</comment>
<gene>
    <name evidence="2" type="ORF">CUMW_251910</name>
</gene>
<feature type="non-terminal residue" evidence="2">
    <location>
        <position position="264"/>
    </location>
</feature>
<reference evidence="2 3" key="1">
    <citation type="journal article" date="2017" name="Front. Genet.">
        <title>Draft sequencing of the heterozygous diploid genome of Satsuma (Citrus unshiu Marc.) using a hybrid assembly approach.</title>
        <authorList>
            <person name="Shimizu T."/>
            <person name="Tanizawa Y."/>
            <person name="Mochizuki T."/>
            <person name="Nagasaki H."/>
            <person name="Yoshioka T."/>
            <person name="Toyoda A."/>
            <person name="Fujiyama A."/>
            <person name="Kaminuma E."/>
            <person name="Nakamura Y."/>
        </authorList>
    </citation>
    <scope>NUCLEOTIDE SEQUENCE [LARGE SCALE GENOMIC DNA]</scope>
    <source>
        <strain evidence="3">cv. Miyagawa wase</strain>
    </source>
</reference>
<name>A0A2H5QQD0_CITUN</name>